<dbReference type="Gene3D" id="3.40.50.300">
    <property type="entry name" value="P-loop containing nucleotide triphosphate hydrolases"/>
    <property type="match status" value="1"/>
</dbReference>
<dbReference type="Pfam" id="PF20439">
    <property type="entry name" value="SpoIVA_C"/>
    <property type="match status" value="1"/>
</dbReference>
<dbReference type="GO" id="GO:0005524">
    <property type="term" value="F:ATP binding"/>
    <property type="evidence" value="ECO:0007669"/>
    <property type="project" value="UniProtKB-KW"/>
</dbReference>
<dbReference type="NCBIfam" id="TIGR02836">
    <property type="entry name" value="spore_IV_A"/>
    <property type="match status" value="1"/>
</dbReference>
<sequence length="492" mass="56000">MDKFNIYQDIAERTNGDIYIGVVGPVRTGKSTFIKRFMEHQVLPMIDDKFVKERANDELPQSSAGKMIMTTEPKFVPEEAVDIRLGDKLNFRVRMIDCVGYTVPGALGYEDEEGPRMVSTPWYEHDIPFQEAAEVGTNKVITDHSTIGLVITTDSSFTDLPRHNFVMAEERVINELKEIGKPFVIALNSAHPDDEETRQLSEKLSEKYDVPVLAINCLNMNRNDIDKILKTVLYEFPVQELYIDLPVWTNELPANNWLKKSIDESVRLSINNVEKIRDVDEVVRLLADNEYTQEVFLERVNLGEGVAKISIGLLDNLFFKIINELSGYEVEDEQELLSLIKDLSFAKMKYDKISQALQDVEEKGYGIVTPQLSDMNFNEPEIIKRGNQFGVKLTACAPSIHMIRADIQAEVSPVVGTEKQSEELILFLQKDFEENPSDIWETQFLGRSLHDIMKEGIANKLYRMPDTAQRKIQDTIQKIVNEGSGGLICIIL</sequence>
<dbReference type="RefSeq" id="WP_230866690.1">
    <property type="nucleotide sequence ID" value="NZ_CP046640.1"/>
</dbReference>
<keyword evidence="6" id="KW-1185">Reference proteome</keyword>
<protein>
    <recommendedName>
        <fullName evidence="1">Stage IV sporulation protein A</fullName>
        <ecNumber evidence="1">3.6.1.-</ecNumber>
    </recommendedName>
    <alternativeName>
        <fullName evidence="1">Coat morphogenetic protein SpoIVA</fullName>
    </alternativeName>
</protein>
<evidence type="ECO:0000259" key="4">
    <source>
        <dbReference type="Pfam" id="PF20439"/>
    </source>
</evidence>
<dbReference type="EC" id="3.6.1.-" evidence="1"/>
<dbReference type="Proteomes" id="UP000665020">
    <property type="component" value="Chromosome"/>
</dbReference>
<dbReference type="GO" id="GO:0030435">
    <property type="term" value="P:sporulation resulting in formation of a cellular spore"/>
    <property type="evidence" value="ECO:0007669"/>
    <property type="project" value="UniProtKB-KW"/>
</dbReference>
<dbReference type="AlphaFoldDB" id="A0A8A7KH73"/>
<dbReference type="InterPro" id="IPR046841">
    <property type="entry name" value="SpoIVA_middle"/>
</dbReference>
<evidence type="ECO:0000313" key="5">
    <source>
        <dbReference type="EMBL" id="QTL98237.1"/>
    </source>
</evidence>
<feature type="domain" description="Stage IV sporulation protein A ATPase" evidence="2">
    <location>
        <begin position="1"/>
        <end position="237"/>
    </location>
</feature>
<name>A0A8A7KH73_9FIRM</name>
<dbReference type="InterPro" id="IPR027417">
    <property type="entry name" value="P-loop_NTPase"/>
</dbReference>
<keyword evidence="1" id="KW-0749">Sporulation</keyword>
<accession>A0A8A7KH73</accession>
<comment type="catalytic activity">
    <reaction evidence="1">
        <text>ATP + H2O = ADP + phosphate + H(+)</text>
        <dbReference type="Rhea" id="RHEA:13065"/>
        <dbReference type="ChEBI" id="CHEBI:15377"/>
        <dbReference type="ChEBI" id="CHEBI:15378"/>
        <dbReference type="ChEBI" id="CHEBI:30616"/>
        <dbReference type="ChEBI" id="CHEBI:43474"/>
        <dbReference type="ChEBI" id="CHEBI:456216"/>
    </reaction>
</comment>
<dbReference type="InterPro" id="IPR014201">
    <property type="entry name" value="Spore_IV_A"/>
</dbReference>
<dbReference type="SUPFAM" id="SSF52540">
    <property type="entry name" value="P-loop containing nucleoside triphosphate hydrolases"/>
    <property type="match status" value="1"/>
</dbReference>
<dbReference type="GO" id="GO:0005737">
    <property type="term" value="C:cytoplasm"/>
    <property type="evidence" value="ECO:0007669"/>
    <property type="project" value="UniProtKB-SubCell"/>
</dbReference>
<evidence type="ECO:0000259" key="3">
    <source>
        <dbReference type="Pfam" id="PF20438"/>
    </source>
</evidence>
<dbReference type="InterPro" id="IPR046840">
    <property type="entry name" value="SpoIVA_C"/>
</dbReference>
<dbReference type="PIRSF" id="PIRSF007466">
    <property type="entry name" value="SpoIVA"/>
    <property type="match status" value="1"/>
</dbReference>
<evidence type="ECO:0000256" key="1">
    <source>
        <dbReference type="PIRNR" id="PIRNR007466"/>
    </source>
</evidence>
<comment type="subcellular location">
    <subcellularLocation>
        <location evidence="1">Cytoplasm</location>
    </subcellularLocation>
</comment>
<dbReference type="KEGG" id="ifn:GM661_09720"/>
<keyword evidence="1" id="KW-0547">Nucleotide-binding</keyword>
<keyword evidence="1" id="KW-0067">ATP-binding</keyword>
<feature type="domain" description="Stage IV sporulation protein A middle" evidence="3">
    <location>
        <begin position="238"/>
        <end position="416"/>
    </location>
</feature>
<dbReference type="InterPro" id="IPR046842">
    <property type="entry name" value="SpoIVA_ATPase"/>
</dbReference>
<reference evidence="5" key="1">
    <citation type="submission" date="2019-12" db="EMBL/GenBank/DDBJ databases">
        <authorList>
            <person name="zhang j."/>
            <person name="sun C.M."/>
        </authorList>
    </citation>
    <scope>NUCLEOTIDE SEQUENCE</scope>
    <source>
        <strain evidence="5">NS-1</strain>
    </source>
</reference>
<keyword evidence="1" id="KW-0378">Hydrolase</keyword>
<comment type="function">
    <text evidence="1">ATPase. Has a role at an early stage in the morphogenesis of the spore coat.</text>
</comment>
<proteinExistence type="predicted"/>
<evidence type="ECO:0000313" key="6">
    <source>
        <dbReference type="Proteomes" id="UP000665020"/>
    </source>
</evidence>
<evidence type="ECO:0000259" key="2">
    <source>
        <dbReference type="Pfam" id="PF09547"/>
    </source>
</evidence>
<feature type="domain" description="Sporulation stage IV protein A C-terminal" evidence="4">
    <location>
        <begin position="417"/>
        <end position="492"/>
    </location>
</feature>
<dbReference type="Pfam" id="PF20438">
    <property type="entry name" value="SpoIVA_middle"/>
    <property type="match status" value="1"/>
</dbReference>
<dbReference type="Pfam" id="PF09547">
    <property type="entry name" value="SpoIVA_ATPase"/>
    <property type="match status" value="1"/>
</dbReference>
<gene>
    <name evidence="5" type="primary">spoIVA</name>
    <name evidence="5" type="ORF">GM661_09720</name>
</gene>
<dbReference type="EMBL" id="CP046640">
    <property type="protein sequence ID" value="QTL98237.1"/>
    <property type="molecule type" value="Genomic_DNA"/>
</dbReference>
<keyword evidence="1" id="KW-0963">Cytoplasm</keyword>
<dbReference type="GO" id="GO:0016887">
    <property type="term" value="F:ATP hydrolysis activity"/>
    <property type="evidence" value="ECO:0007669"/>
    <property type="project" value="InterPro"/>
</dbReference>
<organism evidence="5 6">
    <name type="scientific">Iocasia fonsfrigidae</name>
    <dbReference type="NCBI Taxonomy" id="2682810"/>
    <lineage>
        <taxon>Bacteria</taxon>
        <taxon>Bacillati</taxon>
        <taxon>Bacillota</taxon>
        <taxon>Clostridia</taxon>
        <taxon>Halanaerobiales</taxon>
        <taxon>Halanaerobiaceae</taxon>
        <taxon>Iocasia</taxon>
    </lineage>
</organism>